<name>A0AAV5TBC1_9BILA</name>
<evidence type="ECO:0000313" key="3">
    <source>
        <dbReference type="Proteomes" id="UP001432027"/>
    </source>
</evidence>
<keyword evidence="1" id="KW-1133">Transmembrane helix</keyword>
<keyword evidence="1" id="KW-0472">Membrane</keyword>
<sequence length="177" mass="19610">YFPNSTSVQGINHSWQIGAVIGKFYIALHRYCVFRTAAVNESVWSPTLVRVLIVIQFVVPLLITGGCFSVGYNVQRTVDGAISFTIAAEGQIGSFFHRNMFIIVAVCCFSHNLKAAQQSLVVIFSLNGTIDRFWYETLLWPTFVATNGLATYAPPLILIFCSRRVRVCLFGGTCDLG</sequence>
<dbReference type="EMBL" id="BTSX01000004">
    <property type="protein sequence ID" value="GMS92455.1"/>
    <property type="molecule type" value="Genomic_DNA"/>
</dbReference>
<dbReference type="PANTHER" id="PTHR31552:SF31">
    <property type="entry name" value="SERPENTINE RECEPTOR CLASS GAMMA"/>
    <property type="match status" value="1"/>
</dbReference>
<feature type="transmembrane region" description="Helical" evidence="1">
    <location>
        <begin position="95"/>
        <end position="113"/>
    </location>
</feature>
<keyword evidence="1" id="KW-0812">Transmembrane</keyword>
<gene>
    <name evidence="2" type="ORF">PENTCL1PPCAC_14630</name>
</gene>
<feature type="transmembrane region" description="Helical" evidence="1">
    <location>
        <begin position="133"/>
        <end position="160"/>
    </location>
</feature>
<organism evidence="2 3">
    <name type="scientific">Pristionchus entomophagus</name>
    <dbReference type="NCBI Taxonomy" id="358040"/>
    <lineage>
        <taxon>Eukaryota</taxon>
        <taxon>Metazoa</taxon>
        <taxon>Ecdysozoa</taxon>
        <taxon>Nematoda</taxon>
        <taxon>Chromadorea</taxon>
        <taxon>Rhabditida</taxon>
        <taxon>Rhabditina</taxon>
        <taxon>Diplogasteromorpha</taxon>
        <taxon>Diplogasteroidea</taxon>
        <taxon>Neodiplogasteridae</taxon>
        <taxon>Pristionchus</taxon>
    </lineage>
</organism>
<evidence type="ECO:0000313" key="2">
    <source>
        <dbReference type="EMBL" id="GMS92455.1"/>
    </source>
</evidence>
<feature type="transmembrane region" description="Helical" evidence="1">
    <location>
        <begin position="51"/>
        <end position="74"/>
    </location>
</feature>
<dbReference type="AlphaFoldDB" id="A0AAV5TBC1"/>
<feature type="non-terminal residue" evidence="2">
    <location>
        <position position="177"/>
    </location>
</feature>
<reference evidence="2" key="1">
    <citation type="submission" date="2023-10" db="EMBL/GenBank/DDBJ databases">
        <title>Genome assembly of Pristionchus species.</title>
        <authorList>
            <person name="Yoshida K."/>
            <person name="Sommer R.J."/>
        </authorList>
    </citation>
    <scope>NUCLEOTIDE SEQUENCE</scope>
    <source>
        <strain evidence="2">RS0144</strain>
    </source>
</reference>
<accession>A0AAV5TBC1</accession>
<comment type="caution">
    <text evidence="2">The sequence shown here is derived from an EMBL/GenBank/DDBJ whole genome shotgun (WGS) entry which is preliminary data.</text>
</comment>
<keyword evidence="3" id="KW-1185">Reference proteome</keyword>
<protein>
    <recommendedName>
        <fullName evidence="4">G protein-coupled receptor</fullName>
    </recommendedName>
</protein>
<dbReference type="PANTHER" id="PTHR31552">
    <property type="entry name" value="SERPENTINE RECEPTOR CLASS GAMMA"/>
    <property type="match status" value="1"/>
</dbReference>
<evidence type="ECO:0008006" key="4">
    <source>
        <dbReference type="Google" id="ProtNLM"/>
    </source>
</evidence>
<proteinExistence type="predicted"/>
<evidence type="ECO:0000256" key="1">
    <source>
        <dbReference type="SAM" id="Phobius"/>
    </source>
</evidence>
<feature type="non-terminal residue" evidence="2">
    <location>
        <position position="1"/>
    </location>
</feature>
<dbReference type="Proteomes" id="UP001432027">
    <property type="component" value="Unassembled WGS sequence"/>
</dbReference>